<sequence length="62" mass="5942">AADFAAATAEGARPWQRRAASAGLAAAGAAAARDARAGGELPALYSEAALPLILGTAVLPPG</sequence>
<feature type="non-terminal residue" evidence="1">
    <location>
        <position position="1"/>
    </location>
</feature>
<reference evidence="1 2" key="1">
    <citation type="submission" date="2020-01" db="EMBL/GenBank/DDBJ databases">
        <title>Paenibacillus soybeanensis sp. nov. isolated from the nodules of soybean (Glycine max(L.) Merr).</title>
        <authorList>
            <person name="Wang H."/>
        </authorList>
    </citation>
    <scope>NUCLEOTIDE SEQUENCE [LARGE SCALE GENOMIC DNA]</scope>
    <source>
        <strain evidence="1 2">T1</strain>
    </source>
</reference>
<keyword evidence="2" id="KW-1185">Reference proteome</keyword>
<comment type="caution">
    <text evidence="1">The sequence shown here is derived from an EMBL/GenBank/DDBJ whole genome shotgun (WGS) entry which is preliminary data.</text>
</comment>
<evidence type="ECO:0000313" key="2">
    <source>
        <dbReference type="Proteomes" id="UP000665561"/>
    </source>
</evidence>
<organism evidence="1 2">
    <name type="scientific">Paenibacillus glycinis</name>
    <dbReference type="NCBI Taxonomy" id="2697035"/>
    <lineage>
        <taxon>Bacteria</taxon>
        <taxon>Bacillati</taxon>
        <taxon>Bacillota</taxon>
        <taxon>Bacilli</taxon>
        <taxon>Bacillales</taxon>
        <taxon>Paenibacillaceae</taxon>
        <taxon>Paenibacillus</taxon>
    </lineage>
</organism>
<dbReference type="RefSeq" id="WP_161745856.1">
    <property type="nucleotide sequence ID" value="NZ_JAAAMV010000023.1"/>
</dbReference>
<protein>
    <submittedName>
        <fullName evidence="1">Uncharacterized protein</fullName>
    </submittedName>
</protein>
<name>A0ABW9XW63_9BACL</name>
<proteinExistence type="predicted"/>
<evidence type="ECO:0000313" key="1">
    <source>
        <dbReference type="EMBL" id="NBD26845.1"/>
    </source>
</evidence>
<dbReference type="EMBL" id="JAAAMV010000023">
    <property type="protein sequence ID" value="NBD26845.1"/>
    <property type="molecule type" value="Genomic_DNA"/>
</dbReference>
<gene>
    <name evidence="1" type="ORF">GT019_23465</name>
</gene>
<dbReference type="Proteomes" id="UP000665561">
    <property type="component" value="Unassembled WGS sequence"/>
</dbReference>
<accession>A0ABW9XW63</accession>